<dbReference type="InterPro" id="IPR020845">
    <property type="entry name" value="AMP-binding_CS"/>
</dbReference>
<feature type="domain" description="AMP-dependent synthetase/ligase" evidence="4">
    <location>
        <begin position="271"/>
        <end position="399"/>
    </location>
</feature>
<evidence type="ECO:0000256" key="2">
    <source>
        <dbReference type="ARBA" id="ARBA00022598"/>
    </source>
</evidence>
<proteinExistence type="inferred from homology"/>
<evidence type="ECO:0000256" key="3">
    <source>
        <dbReference type="SAM" id="MobiDB-lite"/>
    </source>
</evidence>
<feature type="domain" description="AMP-dependent synthetase/ligase" evidence="4">
    <location>
        <begin position="20"/>
        <end position="240"/>
    </location>
</feature>
<gene>
    <name evidence="6" type="ORF">AVDCRST_MAG77-3036</name>
</gene>
<dbReference type="EC" id="6.2.1.3" evidence="6"/>
<dbReference type="CDD" id="cd05941">
    <property type="entry name" value="MCS"/>
    <property type="match status" value="1"/>
</dbReference>
<dbReference type="FunFam" id="3.30.300.30:FF:000008">
    <property type="entry name" value="2,3-dihydroxybenzoate-AMP ligase"/>
    <property type="match status" value="1"/>
</dbReference>
<dbReference type="SUPFAM" id="SSF56801">
    <property type="entry name" value="Acetyl-CoA synthetase-like"/>
    <property type="match status" value="1"/>
</dbReference>
<reference evidence="6" key="1">
    <citation type="submission" date="2020-02" db="EMBL/GenBank/DDBJ databases">
        <authorList>
            <person name="Meier V. D."/>
        </authorList>
    </citation>
    <scope>NUCLEOTIDE SEQUENCE</scope>
    <source>
        <strain evidence="6">AVDCRST_MAG77</strain>
    </source>
</reference>
<dbReference type="EMBL" id="CADCTC010000121">
    <property type="protein sequence ID" value="CAA9248896.1"/>
    <property type="molecule type" value="Genomic_DNA"/>
</dbReference>
<evidence type="ECO:0000259" key="5">
    <source>
        <dbReference type="Pfam" id="PF13193"/>
    </source>
</evidence>
<dbReference type="PANTHER" id="PTHR43201">
    <property type="entry name" value="ACYL-COA SYNTHETASE"/>
    <property type="match status" value="1"/>
</dbReference>
<dbReference type="PANTHER" id="PTHR43201:SF8">
    <property type="entry name" value="ACYL-COA SYNTHETASE FAMILY MEMBER 3"/>
    <property type="match status" value="1"/>
</dbReference>
<evidence type="ECO:0000256" key="1">
    <source>
        <dbReference type="ARBA" id="ARBA00006432"/>
    </source>
</evidence>
<comment type="similarity">
    <text evidence="1">Belongs to the ATP-dependent AMP-binding enzyme family.</text>
</comment>
<name>A0A6J4ICQ5_9CHLR</name>
<protein>
    <submittedName>
        <fullName evidence="6">Long-chain-fatty-acid--CoA ligase</fullName>
        <ecNumber evidence="6">6.2.1.3</ecNumber>
    </submittedName>
</protein>
<dbReference type="InterPro" id="IPR025110">
    <property type="entry name" value="AMP-bd_C"/>
</dbReference>
<organism evidence="6">
    <name type="scientific">uncultured Chloroflexota bacterium</name>
    <dbReference type="NCBI Taxonomy" id="166587"/>
    <lineage>
        <taxon>Bacteria</taxon>
        <taxon>Bacillati</taxon>
        <taxon>Chloroflexota</taxon>
        <taxon>environmental samples</taxon>
    </lineage>
</organism>
<accession>A0A6J4ICQ5</accession>
<evidence type="ECO:0000313" key="6">
    <source>
        <dbReference type="EMBL" id="CAA9248896.1"/>
    </source>
</evidence>
<dbReference type="Pfam" id="PF00501">
    <property type="entry name" value="AMP-binding"/>
    <property type="match status" value="2"/>
</dbReference>
<dbReference type="AlphaFoldDB" id="A0A6J4ICQ5"/>
<dbReference type="InterPro" id="IPR000873">
    <property type="entry name" value="AMP-dep_synth/lig_dom"/>
</dbReference>
<feature type="domain" description="AMP-binding enzyme C-terminal" evidence="5">
    <location>
        <begin position="450"/>
        <end position="528"/>
    </location>
</feature>
<dbReference type="PROSITE" id="PS00455">
    <property type="entry name" value="AMP_BINDING"/>
    <property type="match status" value="1"/>
</dbReference>
<dbReference type="Gene3D" id="3.30.300.30">
    <property type="match status" value="1"/>
</dbReference>
<dbReference type="GO" id="GO:0004467">
    <property type="term" value="F:long-chain fatty acid-CoA ligase activity"/>
    <property type="evidence" value="ECO:0007669"/>
    <property type="project" value="UniProtKB-EC"/>
</dbReference>
<dbReference type="InterPro" id="IPR045851">
    <property type="entry name" value="AMP-bd_C_sf"/>
</dbReference>
<dbReference type="InterPro" id="IPR042099">
    <property type="entry name" value="ANL_N_sf"/>
</dbReference>
<dbReference type="GO" id="GO:0031956">
    <property type="term" value="F:medium-chain fatty acid-CoA ligase activity"/>
    <property type="evidence" value="ECO:0007669"/>
    <property type="project" value="TreeGrafter"/>
</dbReference>
<dbReference type="Pfam" id="PF13193">
    <property type="entry name" value="AMP-binding_C"/>
    <property type="match status" value="1"/>
</dbReference>
<feature type="region of interest" description="Disordered" evidence="3">
    <location>
        <begin position="247"/>
        <end position="268"/>
    </location>
</feature>
<evidence type="ECO:0000259" key="4">
    <source>
        <dbReference type="Pfam" id="PF00501"/>
    </source>
</evidence>
<dbReference type="Gene3D" id="3.40.50.12780">
    <property type="entry name" value="N-terminal domain of ligase-like"/>
    <property type="match status" value="1"/>
</dbReference>
<keyword evidence="2 6" id="KW-0436">Ligase</keyword>
<sequence length="542" mass="59315">MSPSARPLSHSASIAAAFLAAAERSPDKPCLLFEGERITYAQLRDQALRWAAALRAWGLRPQERVALYLENSPTFLASYLGTHLASGIVVLVNTQYRQVELRHILSDSAARLCLTDAAGQAELARVSHELTALEQVIVADTAASFLAVAQPAELPPPNPDDVAVLAYTSGTTGRAKGAMLTHANLVANSAAVTQAWRWSADDTLLLALPLFHVHGLCVGMHGTWLLGANAELHRRFDATAIYDRLLADGRPQPGQGHGEGQVQAHRHHQGHDQGRITMFFGVPTMYTRLIAEAERRLAAGEPLPAPLRLYVSGSAPLSVHTFETFERLFGQRILERYGMSETIMNLTNPYDGERRPGTVGMPFPGQQARIVDVRTRAPIHHETPGEIQVRGPHVFKGYWQRPDATADAFADDGWFNTGDLGWRSADGYFTISGRARELIITGGYNVYPREVEEVLQTHPAVAEAAVLGLPDSEFGEQIAAAVVLEPGVTATAATAEQLVDHCRDQLASYKKPRRIFFVESLPRNAMGKIQKHVLKEQLDHQA</sequence>